<evidence type="ECO:0000313" key="1">
    <source>
        <dbReference type="EMBL" id="CBZ05892.1"/>
    </source>
</evidence>
<protein>
    <submittedName>
        <fullName evidence="1">Uncharacterized protein</fullName>
    </submittedName>
</protein>
<dbReference type="InParanoid" id="E9AEH5"/>
<reference evidence="1 2" key="2">
    <citation type="journal article" date="2011" name="Genome Res.">
        <title>Chromosome and gene copy number variation allow major structural change between species and strains of Leishmania.</title>
        <authorList>
            <person name="Rogers M.B."/>
            <person name="Hilley J.D."/>
            <person name="Dickens N.J."/>
            <person name="Wilkes J."/>
            <person name="Bates P.A."/>
            <person name="Depledge D.P."/>
            <person name="Harris D."/>
            <person name="Her Y."/>
            <person name="Herzyk P."/>
            <person name="Imamura H."/>
            <person name="Otto T.D."/>
            <person name="Sanders M."/>
            <person name="Seeger K."/>
            <person name="Dujardin J.C."/>
            <person name="Berriman M."/>
            <person name="Smith D.F."/>
            <person name="Hertz-Fowler C."/>
            <person name="Mottram J.C."/>
        </authorList>
    </citation>
    <scope>NUCLEOTIDE SEQUENCE [LARGE SCALE GENOMIC DNA]</scope>
    <source>
        <strain evidence="2">MHOM/IL/81/Friedlin</strain>
    </source>
</reference>
<sequence length="101" mass="11088">MPLPPFAPNQWRGQRGSPCVYRMANSWCCQARPPLCLCCRDVRRCLTPSPCLLVLSASIVVLAPLFRKETEKSVCMCVCVCVCACRVGGVASNALKGRERV</sequence>
<dbReference type="AlphaFoldDB" id="E9AEH5"/>
<evidence type="ECO:0000313" key="2">
    <source>
        <dbReference type="Proteomes" id="UP000000542"/>
    </source>
</evidence>
<gene>
    <name evidence="1" type="ORF">LMJF_33_2955</name>
</gene>
<organism evidence="1 2">
    <name type="scientific">Leishmania major</name>
    <dbReference type="NCBI Taxonomy" id="5664"/>
    <lineage>
        <taxon>Eukaryota</taxon>
        <taxon>Discoba</taxon>
        <taxon>Euglenozoa</taxon>
        <taxon>Kinetoplastea</taxon>
        <taxon>Metakinetoplastina</taxon>
        <taxon>Trypanosomatida</taxon>
        <taxon>Trypanosomatidae</taxon>
        <taxon>Leishmaniinae</taxon>
        <taxon>Leishmania</taxon>
    </lineage>
</organism>
<reference evidence="1 2" key="1">
    <citation type="journal article" date="2005" name="Science">
        <title>The genome of the kinetoplastid parasite, Leishmania major.</title>
        <authorList>
            <person name="Ivens A.C."/>
            <person name="Peacock C.S."/>
            <person name="Worthey E.A."/>
            <person name="Murphy L."/>
            <person name="Aggarwal G."/>
            <person name="Berriman M."/>
            <person name="Sisk E."/>
            <person name="Rajandream M.A."/>
            <person name="Adlem E."/>
            <person name="Aert R."/>
            <person name="Anupama A."/>
            <person name="Apostolou Z."/>
            <person name="Attipoe P."/>
            <person name="Bason N."/>
            <person name="Bauser C."/>
            <person name="Beck A."/>
            <person name="Beverley S.M."/>
            <person name="Bianchettin G."/>
            <person name="Borzym K."/>
            <person name="Bothe G."/>
            <person name="Bruschi C.V."/>
            <person name="Collins M."/>
            <person name="Cadag E."/>
            <person name="Ciarloni L."/>
            <person name="Clayton C."/>
            <person name="Coulson R.M."/>
            <person name="Cronin A."/>
            <person name="Cruz A.K."/>
            <person name="Davies R.M."/>
            <person name="De Gaudenzi J."/>
            <person name="Dobson D.E."/>
            <person name="Duesterhoeft A."/>
            <person name="Fazelina G."/>
            <person name="Fosker N."/>
            <person name="Frasch A.C."/>
            <person name="Fraser A."/>
            <person name="Fuchs M."/>
            <person name="Gabel C."/>
            <person name="Goble A."/>
            <person name="Goffeau A."/>
            <person name="Harris D."/>
            <person name="Hertz-Fowler C."/>
            <person name="Hilbert H."/>
            <person name="Horn D."/>
            <person name="Huang Y."/>
            <person name="Klages S."/>
            <person name="Knights A."/>
            <person name="Kube M."/>
            <person name="Larke N."/>
            <person name="Litvin L."/>
            <person name="Lord A."/>
            <person name="Louie T."/>
            <person name="Marra M."/>
            <person name="Masuy D."/>
            <person name="Matthews K."/>
            <person name="Michaeli S."/>
            <person name="Mottram J.C."/>
            <person name="Muller-Auer S."/>
            <person name="Munden H."/>
            <person name="Nelson S."/>
            <person name="Norbertczak H."/>
            <person name="Oliver K."/>
            <person name="O'neil S."/>
            <person name="Pentony M."/>
            <person name="Pohl T.M."/>
            <person name="Price C."/>
            <person name="Purnelle B."/>
            <person name="Quail M.A."/>
            <person name="Rabbinowitsch E."/>
            <person name="Reinhardt R."/>
            <person name="Rieger M."/>
            <person name="Rinta J."/>
            <person name="Robben J."/>
            <person name="Robertson L."/>
            <person name="Ruiz J.C."/>
            <person name="Rutter S."/>
            <person name="Saunders D."/>
            <person name="Schafer M."/>
            <person name="Schein J."/>
            <person name="Schwartz D.C."/>
            <person name="Seeger K."/>
            <person name="Seyler A."/>
            <person name="Sharp S."/>
            <person name="Shin H."/>
            <person name="Sivam D."/>
            <person name="Squares R."/>
            <person name="Squares S."/>
            <person name="Tosato V."/>
            <person name="Vogt C."/>
            <person name="Volckaert G."/>
            <person name="Wambutt R."/>
            <person name="Warren T."/>
            <person name="Wedler H."/>
            <person name="Woodward J."/>
            <person name="Zhou S."/>
            <person name="Zimmermann W."/>
            <person name="Smith D.F."/>
            <person name="Blackwell J.M."/>
            <person name="Stuart K.D."/>
            <person name="Barrell B."/>
            <person name="Myler P.J."/>
        </authorList>
    </citation>
    <scope>NUCLEOTIDE SEQUENCE [LARGE SCALE GENOMIC DNA]</scope>
    <source>
        <strain evidence="2">MHOM/IL/81/Friedlin</strain>
    </source>
</reference>
<dbReference type="Proteomes" id="UP000000542">
    <property type="component" value="Chromosome 33"/>
</dbReference>
<dbReference type="GeneID" id="12981204"/>
<dbReference type="EMBL" id="FR796429">
    <property type="protein sequence ID" value="CBZ05892.1"/>
    <property type="molecule type" value="Genomic_DNA"/>
</dbReference>
<name>E9AEH5_LEIMA</name>
<keyword evidence="2" id="KW-1185">Reference proteome</keyword>
<proteinExistence type="predicted"/>
<dbReference type="HOGENOM" id="CLU_2297104_0_0_1"/>
<dbReference type="KEGG" id="lma:LMJF_33_2955"/>
<accession>E9AEH5</accession>
<dbReference type="RefSeq" id="XP_003722395.1">
    <property type="nucleotide sequence ID" value="XM_003722347.1"/>
</dbReference>
<dbReference type="OMA" id="MANSWCC"/>